<dbReference type="Gene3D" id="1.10.10.60">
    <property type="entry name" value="Homeodomain-like"/>
    <property type="match status" value="1"/>
</dbReference>
<dbReference type="SUPFAM" id="SSF46689">
    <property type="entry name" value="Homeodomain-like"/>
    <property type="match status" value="1"/>
</dbReference>
<comment type="caution">
    <text evidence="4">The sequence shown here is derived from an EMBL/GenBank/DDBJ whole genome shotgun (WGS) entry which is preliminary data.</text>
</comment>
<evidence type="ECO:0000256" key="2">
    <source>
        <dbReference type="ARBA" id="ARBA00023125"/>
    </source>
</evidence>
<dbReference type="PANTHER" id="PTHR30055:SF234">
    <property type="entry name" value="HTH-TYPE TRANSCRIPTIONAL REGULATOR BETI"/>
    <property type="match status" value="1"/>
</dbReference>
<protein>
    <submittedName>
        <fullName evidence="4">TetR/AcrR family transcriptional regulator</fullName>
    </submittedName>
</protein>
<dbReference type="Proteomes" id="UP001268542">
    <property type="component" value="Unassembled WGS sequence"/>
</dbReference>
<keyword evidence="5" id="KW-1185">Reference proteome</keyword>
<dbReference type="InterPro" id="IPR050109">
    <property type="entry name" value="HTH-type_TetR-like_transc_reg"/>
</dbReference>
<keyword evidence="3" id="KW-0804">Transcription</keyword>
<dbReference type="RefSeq" id="WP_315735896.1">
    <property type="nucleotide sequence ID" value="NZ_JAVYII010000011.1"/>
</dbReference>
<dbReference type="PANTHER" id="PTHR30055">
    <property type="entry name" value="HTH-TYPE TRANSCRIPTIONAL REGULATOR RUTR"/>
    <property type="match status" value="1"/>
</dbReference>
<accession>A0ABU3Q1B9</accession>
<evidence type="ECO:0000313" key="4">
    <source>
        <dbReference type="EMBL" id="MDT9595298.1"/>
    </source>
</evidence>
<evidence type="ECO:0000256" key="3">
    <source>
        <dbReference type="ARBA" id="ARBA00023163"/>
    </source>
</evidence>
<keyword evidence="2" id="KW-0238">DNA-binding</keyword>
<dbReference type="EMBL" id="JAVYII010000011">
    <property type="protein sequence ID" value="MDT9595298.1"/>
    <property type="molecule type" value="Genomic_DNA"/>
</dbReference>
<dbReference type="InterPro" id="IPR009057">
    <property type="entry name" value="Homeodomain-like_sf"/>
</dbReference>
<gene>
    <name evidence="4" type="ORF">RDV89_19580</name>
</gene>
<reference evidence="4 5" key="1">
    <citation type="submission" date="2023-08" db="EMBL/GenBank/DDBJ databases">
        <title>Nocardioides seae sp. nov., a bacterium isolated from a soil.</title>
        <authorList>
            <person name="Wang X."/>
        </authorList>
    </citation>
    <scope>NUCLEOTIDE SEQUENCE [LARGE SCALE GENOMIC DNA]</scope>
    <source>
        <strain evidence="4 5">YZH12</strain>
    </source>
</reference>
<dbReference type="SUPFAM" id="SSF48498">
    <property type="entry name" value="Tetracyclin repressor-like, C-terminal domain"/>
    <property type="match status" value="1"/>
</dbReference>
<name>A0ABU3Q1B9_9ACTN</name>
<proteinExistence type="predicted"/>
<organism evidence="4 5">
    <name type="scientific">Nocardioides imazamoxiresistens</name>
    <dbReference type="NCBI Taxonomy" id="3231893"/>
    <lineage>
        <taxon>Bacteria</taxon>
        <taxon>Bacillati</taxon>
        <taxon>Actinomycetota</taxon>
        <taxon>Actinomycetes</taxon>
        <taxon>Propionibacteriales</taxon>
        <taxon>Nocardioidaceae</taxon>
        <taxon>Nocardioides</taxon>
    </lineage>
</organism>
<evidence type="ECO:0000313" key="5">
    <source>
        <dbReference type="Proteomes" id="UP001268542"/>
    </source>
</evidence>
<dbReference type="InterPro" id="IPR036271">
    <property type="entry name" value="Tet_transcr_reg_TetR-rel_C_sf"/>
</dbReference>
<keyword evidence="1" id="KW-0805">Transcription regulation</keyword>
<sequence length="191" mass="20512">MVARRRTPHQQELLDRLVDLCEAEGFADFTLDALTARLGCSKTTLYALAGSKIELAAAIVRASFQRATAAVEERLAGVDGGAAARVEAYLLAVAERLQSLSAQFLADTAAYPLTAEVYRRNTEAAADRIRALVSEGVASGELRQVHAAFVGEMVAATMFEIQRGRMFERLELGDGEAYAELAAFVVAALTD</sequence>
<evidence type="ECO:0000256" key="1">
    <source>
        <dbReference type="ARBA" id="ARBA00023015"/>
    </source>
</evidence>
<dbReference type="Gene3D" id="1.10.357.10">
    <property type="entry name" value="Tetracycline Repressor, domain 2"/>
    <property type="match status" value="1"/>
</dbReference>